<dbReference type="AlphaFoldDB" id="A0A9D1ZLE2"/>
<dbReference type="EMBL" id="DXCM01000033">
    <property type="protein sequence ID" value="HIY92346.1"/>
    <property type="molecule type" value="Genomic_DNA"/>
</dbReference>
<name>A0A9D1ZLE2_9LACO</name>
<comment type="caution">
    <text evidence="1">The sequence shown here is derived from an EMBL/GenBank/DDBJ whole genome shotgun (WGS) entry which is preliminary data.</text>
</comment>
<evidence type="ECO:0000313" key="1">
    <source>
        <dbReference type="EMBL" id="HIY92346.1"/>
    </source>
</evidence>
<organism evidence="1 2">
    <name type="scientific">Candidatus Companilactobacillus pullicola</name>
    <dbReference type="NCBI Taxonomy" id="2838523"/>
    <lineage>
        <taxon>Bacteria</taxon>
        <taxon>Bacillati</taxon>
        <taxon>Bacillota</taxon>
        <taxon>Bacilli</taxon>
        <taxon>Lactobacillales</taxon>
        <taxon>Lactobacillaceae</taxon>
        <taxon>Companilactobacillus</taxon>
    </lineage>
</organism>
<dbReference type="Proteomes" id="UP000824013">
    <property type="component" value="Unassembled WGS sequence"/>
</dbReference>
<reference evidence="1" key="1">
    <citation type="journal article" date="2021" name="PeerJ">
        <title>Extensive microbial diversity within the chicken gut microbiome revealed by metagenomics and culture.</title>
        <authorList>
            <person name="Gilroy R."/>
            <person name="Ravi A."/>
            <person name="Getino M."/>
            <person name="Pursley I."/>
            <person name="Horton D.L."/>
            <person name="Alikhan N.F."/>
            <person name="Baker D."/>
            <person name="Gharbi K."/>
            <person name="Hall N."/>
            <person name="Watson M."/>
            <person name="Adriaenssens E.M."/>
            <person name="Foster-Nyarko E."/>
            <person name="Jarju S."/>
            <person name="Secka A."/>
            <person name="Antonio M."/>
            <person name="Oren A."/>
            <person name="Chaudhuri R.R."/>
            <person name="La Ragione R."/>
            <person name="Hildebrand F."/>
            <person name="Pallen M.J."/>
        </authorList>
    </citation>
    <scope>NUCLEOTIDE SEQUENCE</scope>
    <source>
        <strain evidence="1">3204</strain>
    </source>
</reference>
<accession>A0A9D1ZLE2</accession>
<proteinExistence type="predicted"/>
<reference evidence="1" key="2">
    <citation type="submission" date="2021-04" db="EMBL/GenBank/DDBJ databases">
        <authorList>
            <person name="Gilroy R."/>
        </authorList>
    </citation>
    <scope>NUCLEOTIDE SEQUENCE</scope>
    <source>
        <strain evidence="1">3204</strain>
    </source>
</reference>
<protein>
    <submittedName>
        <fullName evidence="1">Uncharacterized protein</fullName>
    </submittedName>
</protein>
<sequence length="90" mass="9560">MSDLDRVAKLVTSLPIGIKMQDEAGKVVKLLIDKTDNFINSSAYLMSVMGAQTLVKTEIGKIDTTDKISDATISAKIDTLQAALATTTTA</sequence>
<gene>
    <name evidence="1" type="ORF">H9820_05305</name>
</gene>
<evidence type="ECO:0000313" key="2">
    <source>
        <dbReference type="Proteomes" id="UP000824013"/>
    </source>
</evidence>